<dbReference type="GO" id="GO:0000155">
    <property type="term" value="F:phosphorelay sensor kinase activity"/>
    <property type="evidence" value="ECO:0007669"/>
    <property type="project" value="InterPro"/>
</dbReference>
<dbReference type="Gene3D" id="1.10.287.130">
    <property type="match status" value="1"/>
</dbReference>
<dbReference type="InterPro" id="IPR003594">
    <property type="entry name" value="HATPase_dom"/>
</dbReference>
<evidence type="ECO:0000256" key="3">
    <source>
        <dbReference type="ARBA" id="ARBA00022553"/>
    </source>
</evidence>
<dbReference type="AlphaFoldDB" id="A0A3P3T9X9"/>
<comment type="caution">
    <text evidence="11">The sequence shown here is derived from an EMBL/GenBank/DDBJ whole genome shotgun (WGS) entry which is preliminary data.</text>
</comment>
<proteinExistence type="predicted"/>
<keyword evidence="6" id="KW-0418">Kinase</keyword>
<evidence type="ECO:0000256" key="9">
    <source>
        <dbReference type="SAM" id="Phobius"/>
    </source>
</evidence>
<dbReference type="PANTHER" id="PTHR40448">
    <property type="entry name" value="TWO-COMPONENT SENSOR HISTIDINE KINASE"/>
    <property type="match status" value="1"/>
</dbReference>
<evidence type="ECO:0000256" key="7">
    <source>
        <dbReference type="ARBA" id="ARBA00022840"/>
    </source>
</evidence>
<protein>
    <recommendedName>
        <fullName evidence="2">histidine kinase</fullName>
        <ecNumber evidence="2">2.7.13.3</ecNumber>
    </recommendedName>
</protein>
<dbReference type="RefSeq" id="WP_128635837.1">
    <property type="nucleotide sequence ID" value="NZ_RRCN01000002.1"/>
</dbReference>
<dbReference type="CDD" id="cd00075">
    <property type="entry name" value="HATPase"/>
    <property type="match status" value="1"/>
</dbReference>
<dbReference type="PRINTS" id="PR00344">
    <property type="entry name" value="BCTRLSENSOR"/>
</dbReference>
<accession>A0A3P3T9X9</accession>
<dbReference type="SMART" id="SM00387">
    <property type="entry name" value="HATPase_c"/>
    <property type="match status" value="1"/>
</dbReference>
<dbReference type="EC" id="2.7.13.3" evidence="2"/>
<evidence type="ECO:0000256" key="5">
    <source>
        <dbReference type="ARBA" id="ARBA00022741"/>
    </source>
</evidence>
<reference evidence="11 12" key="1">
    <citation type="submission" date="2018-11" db="EMBL/GenBank/DDBJ databases">
        <title>Genome sequencing of Paenibacillus sp. KCOM 3021 (= ChDC PVNT-B20).</title>
        <authorList>
            <person name="Kook J.-K."/>
            <person name="Park S.-N."/>
            <person name="Lim Y.K."/>
        </authorList>
    </citation>
    <scope>NUCLEOTIDE SEQUENCE [LARGE SCALE GENOMIC DNA]</scope>
    <source>
        <strain evidence="11 12">KCOM 3021</strain>
    </source>
</reference>
<dbReference type="InterPro" id="IPR005467">
    <property type="entry name" value="His_kinase_dom"/>
</dbReference>
<evidence type="ECO:0000259" key="10">
    <source>
        <dbReference type="PROSITE" id="PS50109"/>
    </source>
</evidence>
<dbReference type="Pfam" id="PF02518">
    <property type="entry name" value="HATPase_c"/>
    <property type="match status" value="1"/>
</dbReference>
<keyword evidence="5" id="KW-0547">Nucleotide-binding</keyword>
<dbReference type="InterPro" id="IPR036890">
    <property type="entry name" value="HATPase_C_sf"/>
</dbReference>
<sequence length="577" mass="65718">MKMLSFLKSKEPCINIITLVLIHLTLGFLDRVYYNFTREALINEQVEKMRLEASNISISIQLSRKGEKVVEDLIGQNLRSAALFAQSNLNPDIEKVSNEDLDKISKKIGVSHITLMKRSGNDIIGYKSDEPEEIGMSTKGWRGYWYQAFNELLNNKNTTVPVGQILPNYWAGPINTSMTDPHYVNMWGYYYDGTTNYIIDPFVHDTVFRNYQKETGVDALINQVVADNSNAVEEVTVFNPLTFLKEQEQFKKNGVVWYSDREILFGTYNYQDQQDSQYIKHAYESNREVSFESNINGKDVLKSYIPLHLELPVVVGLVSNTDQIDAYMSTLLSKMQVTIGIATLITVIGLYLISRYYTRSRLAAAESVQDVFVSNVDQLFTSIKEQRHDFNNHIATIQSLVTNEEYDELKKFTKELVGETTVINDIIKINSPALCALIQSKITEALDRKISFDHEMIGMDRISLDVLKSTDLVKIVSNLIDNAFEAVEQLEEIDRIVELTGSVENDRLCFKIYNKGVPIPDAHVEKLFEKGYSTKKEKGKNSGLGLFIVHKILEQYNGRITVDSKQDGNTFSVEIPM</sequence>
<keyword evidence="9" id="KW-0812">Transmembrane</keyword>
<evidence type="ECO:0000256" key="8">
    <source>
        <dbReference type="ARBA" id="ARBA00023012"/>
    </source>
</evidence>
<dbReference type="EMBL" id="RRCN01000002">
    <property type="protein sequence ID" value="RRJ54752.1"/>
    <property type="molecule type" value="Genomic_DNA"/>
</dbReference>
<keyword evidence="4" id="KW-0808">Transferase</keyword>
<evidence type="ECO:0000313" key="11">
    <source>
        <dbReference type="EMBL" id="RRJ54752.1"/>
    </source>
</evidence>
<keyword evidence="3" id="KW-0597">Phosphoprotein</keyword>
<evidence type="ECO:0000256" key="4">
    <source>
        <dbReference type="ARBA" id="ARBA00022679"/>
    </source>
</evidence>
<dbReference type="Gene3D" id="3.30.565.10">
    <property type="entry name" value="Histidine kinase-like ATPase, C-terminal domain"/>
    <property type="match status" value="1"/>
</dbReference>
<dbReference type="OrthoDB" id="1634477at2"/>
<feature type="domain" description="Histidine kinase" evidence="10">
    <location>
        <begin position="385"/>
        <end position="577"/>
    </location>
</feature>
<keyword evidence="8" id="KW-0902">Two-component regulatory system</keyword>
<evidence type="ECO:0000256" key="2">
    <source>
        <dbReference type="ARBA" id="ARBA00012438"/>
    </source>
</evidence>
<evidence type="ECO:0000256" key="6">
    <source>
        <dbReference type="ARBA" id="ARBA00022777"/>
    </source>
</evidence>
<dbReference type="PROSITE" id="PS50109">
    <property type="entry name" value="HIS_KIN"/>
    <property type="match status" value="1"/>
</dbReference>
<evidence type="ECO:0000313" key="12">
    <source>
        <dbReference type="Proteomes" id="UP000267017"/>
    </source>
</evidence>
<keyword evidence="9" id="KW-0472">Membrane</keyword>
<dbReference type="SUPFAM" id="SSF55874">
    <property type="entry name" value="ATPase domain of HSP90 chaperone/DNA topoisomerase II/histidine kinase"/>
    <property type="match status" value="1"/>
</dbReference>
<dbReference type="InterPro" id="IPR004358">
    <property type="entry name" value="Sig_transdc_His_kin-like_C"/>
</dbReference>
<dbReference type="PANTHER" id="PTHR40448:SF1">
    <property type="entry name" value="TWO-COMPONENT SENSOR HISTIDINE KINASE"/>
    <property type="match status" value="1"/>
</dbReference>
<gene>
    <name evidence="11" type="ORF">EHV15_34735</name>
</gene>
<dbReference type="GO" id="GO:0005524">
    <property type="term" value="F:ATP binding"/>
    <property type="evidence" value="ECO:0007669"/>
    <property type="project" value="UniProtKB-KW"/>
</dbReference>
<name>A0A3P3T9X9_9BACL</name>
<dbReference type="Proteomes" id="UP000267017">
    <property type="component" value="Unassembled WGS sequence"/>
</dbReference>
<organism evidence="11 12">
    <name type="scientific">Paenibacillus oralis</name>
    <dbReference type="NCBI Taxonomy" id="2490856"/>
    <lineage>
        <taxon>Bacteria</taxon>
        <taxon>Bacillati</taxon>
        <taxon>Bacillota</taxon>
        <taxon>Bacilli</taxon>
        <taxon>Bacillales</taxon>
        <taxon>Paenibacillaceae</taxon>
        <taxon>Paenibacillus</taxon>
    </lineage>
</organism>
<keyword evidence="9" id="KW-1133">Transmembrane helix</keyword>
<evidence type="ECO:0000256" key="1">
    <source>
        <dbReference type="ARBA" id="ARBA00000085"/>
    </source>
</evidence>
<dbReference type="InterPro" id="IPR016120">
    <property type="entry name" value="Sig_transdc_His_kin_SpoOB"/>
</dbReference>
<keyword evidence="7" id="KW-0067">ATP-binding</keyword>
<dbReference type="SUPFAM" id="SSF55890">
    <property type="entry name" value="Sporulation response regulatory protein Spo0B"/>
    <property type="match status" value="1"/>
</dbReference>
<keyword evidence="12" id="KW-1185">Reference proteome</keyword>
<dbReference type="GO" id="GO:0042802">
    <property type="term" value="F:identical protein binding"/>
    <property type="evidence" value="ECO:0007669"/>
    <property type="project" value="TreeGrafter"/>
</dbReference>
<feature type="transmembrane region" description="Helical" evidence="9">
    <location>
        <begin position="335"/>
        <end position="353"/>
    </location>
</feature>
<comment type="catalytic activity">
    <reaction evidence="1">
        <text>ATP + protein L-histidine = ADP + protein N-phospho-L-histidine.</text>
        <dbReference type="EC" id="2.7.13.3"/>
    </reaction>
</comment>